<keyword evidence="6 14" id="KW-0288">FMN</keyword>
<evidence type="ECO:0000256" key="10">
    <source>
        <dbReference type="ARBA" id="ARBA00022982"/>
    </source>
</evidence>
<evidence type="ECO:0000313" key="20">
    <source>
        <dbReference type="Proteomes" id="UP000616885"/>
    </source>
</evidence>
<dbReference type="EMBL" id="JADCTT010000009">
    <property type="protein sequence ID" value="KAF9748306.1"/>
    <property type="molecule type" value="Genomic_DNA"/>
</dbReference>
<dbReference type="CDD" id="cd11068">
    <property type="entry name" value="CYP120A1"/>
    <property type="match status" value="1"/>
</dbReference>
<dbReference type="Gene3D" id="1.10.630.10">
    <property type="entry name" value="Cytochrome P450"/>
    <property type="match status" value="1"/>
</dbReference>
<keyword evidence="7 14" id="KW-0479">Metal-binding</keyword>
<evidence type="ECO:0000256" key="12">
    <source>
        <dbReference type="ARBA" id="ARBA00023004"/>
    </source>
</evidence>
<protein>
    <recommendedName>
        <fullName evidence="14">Bifunctional cytochrome P450/NADPH--P450 reductase</fullName>
    </recommendedName>
    <domain>
        <recommendedName>
            <fullName evidence="14">Cytochrome P450</fullName>
            <ecNumber evidence="14">1.14.14.1</ecNumber>
        </recommendedName>
    </domain>
    <domain>
        <recommendedName>
            <fullName evidence="14">NADPH--cytochrome P450 reductase</fullName>
            <ecNumber evidence="14">1.6.2.4</ecNumber>
        </recommendedName>
    </domain>
</protein>
<evidence type="ECO:0000256" key="11">
    <source>
        <dbReference type="ARBA" id="ARBA00023002"/>
    </source>
</evidence>
<feature type="compositionally biased region" description="Polar residues" evidence="16">
    <location>
        <begin position="456"/>
        <end position="475"/>
    </location>
</feature>
<evidence type="ECO:0000259" key="17">
    <source>
        <dbReference type="PROSITE" id="PS50902"/>
    </source>
</evidence>
<sequence length="1041" mass="116187">MTTTPIPGPKGLPIIGNLLELQDEVPIHALERLGDVYKDIFKLKIAGHDNYFVCSHELFNELCDETRFFKFAPPALVADEPEGRARGLFSSNTEKEQDWAQAHRILIPAFGPMAILDMYDEMYDIATQLIMKWARKGPETPILATDDFTRLTLDTIALCAMDYRFNSFYSDVAHPYVKAMGQNLTSRSERGQVGNIFKRMLPGYQAEIQKNFDYMHSIADDIIQYRRQNPTDKKDLLNAMINGKDPKTGEGMRDELIAANMQTFLIAGHETTSGLLSFAFMNMLLKPETYFAAREEVDRVIGKESVQAKHLKELHYIEAVLRETLRLSPTAPAFARGVRPENTEETVTIGKSRYEIPRGQPDADEFKPERMLDGKFEDLPKNAWKPFGTGLRGCIGRAFAWQEALMVTAMVLQNFDISLDDPNYKIRIQQSLTIKPADCYIRARLRSGISAVTLQSRLSGSQKQNSEEPSSATSNEDQEKGQPFSAEQGYNATVTDMDNGVQQLPVDGTPTIAITASYEGQPTDNATRFIAWLQSLQGGDKLKGSRFAVFGCGHKDWSATYQRIPKLVDNLIEANGGLRLADRGVSDASQGDISGDFEKWTNKKLWPMLLSNHHTGQSLERMKPKMPKVELSISYEQRAENLQAKAEWAEVTYVKSLTQPGESEKRHIEFKLPESFTYQAGDYLAVLPLNPDVTVRRVMRRFNLPDDGVIKINEKGSTMLPTDQPISISDLLAGYVELSQPATQRDLKLLVDTVPEGEGKSNIISLAEEPNFTTYVKKQRISILDVLESITPSSTISFASFLALLPPLKARYYSISSSPLADPSICSLTYSVLDAPAWADGKKHFIGVAGNYLKSLTPGDKALVSIRASSPKFKMPKAPEATPIIMLCAGTGFAPFRAFMQERAILIREGRRTLAPALLLVGCRTAESDRIYAEEMDEWNRLGVADVRYAFSREPNHELANGCSRVQDRLVQSGEDVVRLFQAGAKVYTCGSSALLQGVKEAATTVIVQARQKKGLSASEEDVENWFRQHHDDRLVSDVFS</sequence>
<dbReference type="InterPro" id="IPR023206">
    <property type="entry name" value="Bifunctional_P450_P450_red"/>
</dbReference>
<dbReference type="GO" id="GO:0005506">
    <property type="term" value="F:iron ion binding"/>
    <property type="evidence" value="ECO:0007669"/>
    <property type="project" value="UniProtKB-UniRule"/>
</dbReference>
<evidence type="ECO:0000256" key="13">
    <source>
        <dbReference type="ARBA" id="ARBA00023033"/>
    </source>
</evidence>
<evidence type="ECO:0000256" key="2">
    <source>
        <dbReference type="ARBA" id="ARBA00010018"/>
    </source>
</evidence>
<dbReference type="InterPro" id="IPR017927">
    <property type="entry name" value="FAD-bd_FR_type"/>
</dbReference>
<dbReference type="PRINTS" id="PR00371">
    <property type="entry name" value="FPNCR"/>
</dbReference>
<accession>A0A8H7N456</accession>
<dbReference type="GO" id="GO:0020037">
    <property type="term" value="F:heme binding"/>
    <property type="evidence" value="ECO:0007669"/>
    <property type="project" value="UniProtKB-UniRule"/>
</dbReference>
<proteinExistence type="inferred from homology"/>
<evidence type="ECO:0000256" key="6">
    <source>
        <dbReference type="ARBA" id="ARBA00022643"/>
    </source>
</evidence>
<keyword evidence="12 14" id="KW-0408">Iron</keyword>
<feature type="binding site" description="axial binding residue" evidence="15">
    <location>
        <position position="394"/>
    </location>
    <ligand>
        <name>heme</name>
        <dbReference type="ChEBI" id="CHEBI:30413"/>
    </ligand>
    <ligandPart>
        <name>Fe</name>
        <dbReference type="ChEBI" id="CHEBI:18248"/>
    </ligandPart>
</feature>
<dbReference type="EC" id="1.14.14.1" evidence="14"/>
<evidence type="ECO:0000256" key="1">
    <source>
        <dbReference type="ARBA" id="ARBA00001971"/>
    </source>
</evidence>
<keyword evidence="8 14" id="KW-0274">FAD</keyword>
<feature type="region of interest" description="Disordered" evidence="16">
    <location>
        <begin position="456"/>
        <end position="484"/>
    </location>
</feature>
<keyword evidence="4 14" id="KW-0349">Heme</keyword>
<dbReference type="CDD" id="cd06206">
    <property type="entry name" value="bifunctional_CYPOR"/>
    <property type="match status" value="1"/>
</dbReference>
<comment type="catalytic activity">
    <reaction evidence="14">
        <text>an organic molecule + reduced [NADPH--hemoprotein reductase] + O2 = an alcohol + oxidized [NADPH--hemoprotein reductase] + H2O + H(+)</text>
        <dbReference type="Rhea" id="RHEA:17149"/>
        <dbReference type="Rhea" id="RHEA-COMP:11964"/>
        <dbReference type="Rhea" id="RHEA-COMP:11965"/>
        <dbReference type="ChEBI" id="CHEBI:15377"/>
        <dbReference type="ChEBI" id="CHEBI:15378"/>
        <dbReference type="ChEBI" id="CHEBI:15379"/>
        <dbReference type="ChEBI" id="CHEBI:30879"/>
        <dbReference type="ChEBI" id="CHEBI:57618"/>
        <dbReference type="ChEBI" id="CHEBI:58210"/>
        <dbReference type="ChEBI" id="CHEBI:142491"/>
        <dbReference type="EC" id="1.14.14.1"/>
    </reaction>
</comment>
<keyword evidence="3 14" id="KW-0813">Transport</keyword>
<gene>
    <name evidence="19" type="ORF">IM811_017811</name>
</gene>
<dbReference type="PANTHER" id="PTHR19384:SF127">
    <property type="entry name" value="BIFUNCTIONAL CYTOCHROME P450_NADPH--P450 REDUCTASE"/>
    <property type="match status" value="1"/>
</dbReference>
<dbReference type="GO" id="GO:0003958">
    <property type="term" value="F:NADPH-hemoprotein reductase activity"/>
    <property type="evidence" value="ECO:0007669"/>
    <property type="project" value="UniProtKB-UniRule"/>
</dbReference>
<dbReference type="Gene3D" id="3.40.50.360">
    <property type="match status" value="1"/>
</dbReference>
<feature type="domain" description="Flavodoxin-like" evidence="17">
    <location>
        <begin position="455"/>
        <end position="605"/>
    </location>
</feature>
<dbReference type="InterPro" id="IPR017938">
    <property type="entry name" value="Riboflavin_synthase-like_b-brl"/>
</dbReference>
<keyword evidence="9 14" id="KW-0521">NADP</keyword>
<dbReference type="Gene3D" id="2.40.30.10">
    <property type="entry name" value="Translation factors"/>
    <property type="match status" value="1"/>
</dbReference>
<evidence type="ECO:0000256" key="16">
    <source>
        <dbReference type="SAM" id="MobiDB-lite"/>
    </source>
</evidence>
<dbReference type="Gene3D" id="1.20.990.10">
    <property type="entry name" value="NADPH-cytochrome p450 Reductase, Chain A, domain 3"/>
    <property type="match status" value="1"/>
</dbReference>
<dbReference type="InterPro" id="IPR029039">
    <property type="entry name" value="Flavoprotein-like_sf"/>
</dbReference>
<evidence type="ECO:0000256" key="5">
    <source>
        <dbReference type="ARBA" id="ARBA00022630"/>
    </source>
</evidence>
<dbReference type="InterPro" id="IPR003097">
    <property type="entry name" value="CysJ-like_FAD-binding"/>
</dbReference>
<dbReference type="InterPro" id="IPR017972">
    <property type="entry name" value="Cyt_P450_CS"/>
</dbReference>
<evidence type="ECO:0000313" key="19">
    <source>
        <dbReference type="EMBL" id="KAF9748306.1"/>
    </source>
</evidence>
<keyword evidence="13 14" id="KW-0503">Monooxygenase</keyword>
<dbReference type="FunFam" id="1.10.630.10:FF:000040">
    <property type="entry name" value="Bifunctional cytochrome P450/NADPH--P450 reductase"/>
    <property type="match status" value="1"/>
</dbReference>
<comment type="cofactor">
    <cofactor evidence="1 14 15">
        <name>heme</name>
        <dbReference type="ChEBI" id="CHEBI:30413"/>
    </cofactor>
</comment>
<evidence type="ECO:0000256" key="9">
    <source>
        <dbReference type="ARBA" id="ARBA00022857"/>
    </source>
</evidence>
<dbReference type="InterPro" id="IPR001128">
    <property type="entry name" value="Cyt_P450"/>
</dbReference>
<dbReference type="SUPFAM" id="SSF52343">
    <property type="entry name" value="Ferredoxin reductase-like, C-terminal NADP-linked domain"/>
    <property type="match status" value="1"/>
</dbReference>
<evidence type="ECO:0000256" key="3">
    <source>
        <dbReference type="ARBA" id="ARBA00022448"/>
    </source>
</evidence>
<dbReference type="PROSITE" id="PS51384">
    <property type="entry name" value="FAD_FR"/>
    <property type="match status" value="1"/>
</dbReference>
<dbReference type="InterPro" id="IPR039261">
    <property type="entry name" value="FNR_nucleotide-bd"/>
</dbReference>
<dbReference type="Pfam" id="PF00667">
    <property type="entry name" value="FAD_binding_1"/>
    <property type="match status" value="1"/>
</dbReference>
<dbReference type="SUPFAM" id="SSF48264">
    <property type="entry name" value="Cytochrome P450"/>
    <property type="match status" value="1"/>
</dbReference>
<reference evidence="19" key="1">
    <citation type="submission" date="2020-10" db="EMBL/GenBank/DDBJ databases">
        <title>High-Quality Genome Resource of Clonostachys rosea strain S41 by Oxford Nanopore Long-Read Sequencing.</title>
        <authorList>
            <person name="Wang H."/>
        </authorList>
    </citation>
    <scope>NUCLEOTIDE SEQUENCE</scope>
    <source>
        <strain evidence="19">S41</strain>
    </source>
</reference>
<dbReference type="PANTHER" id="PTHR19384">
    <property type="entry name" value="NITRIC OXIDE SYNTHASE-RELATED"/>
    <property type="match status" value="1"/>
</dbReference>
<dbReference type="InterPro" id="IPR001433">
    <property type="entry name" value="OxRdtase_FAD/NAD-bd"/>
</dbReference>
<keyword evidence="10 14" id="KW-0249">Electron transport</keyword>
<dbReference type="Gene3D" id="3.40.50.80">
    <property type="entry name" value="Nucleotide-binding domain of ferredoxin-NADP reductase (FNR) module"/>
    <property type="match status" value="1"/>
</dbReference>
<dbReference type="PROSITE" id="PS00086">
    <property type="entry name" value="CYTOCHROME_P450"/>
    <property type="match status" value="1"/>
</dbReference>
<dbReference type="InterPro" id="IPR008254">
    <property type="entry name" value="Flavodoxin/NO_synth"/>
</dbReference>
<dbReference type="Pfam" id="PF00067">
    <property type="entry name" value="p450"/>
    <property type="match status" value="1"/>
</dbReference>
<dbReference type="SUPFAM" id="SSF52218">
    <property type="entry name" value="Flavoproteins"/>
    <property type="match status" value="1"/>
</dbReference>
<comment type="catalytic activity">
    <reaction evidence="14">
        <text>2 oxidized [cytochrome P450] + NADPH = 2 reduced [cytochrome P450] + NADP(+) + H(+)</text>
        <dbReference type="Rhea" id="RHEA:24040"/>
        <dbReference type="Rhea" id="RHEA-COMP:14627"/>
        <dbReference type="Rhea" id="RHEA-COMP:14628"/>
        <dbReference type="ChEBI" id="CHEBI:15378"/>
        <dbReference type="ChEBI" id="CHEBI:55376"/>
        <dbReference type="ChEBI" id="CHEBI:57783"/>
        <dbReference type="ChEBI" id="CHEBI:58349"/>
        <dbReference type="ChEBI" id="CHEBI:60344"/>
        <dbReference type="EC" id="1.6.2.4"/>
    </reaction>
</comment>
<dbReference type="GO" id="GO:0050660">
    <property type="term" value="F:flavin adenine dinucleotide binding"/>
    <property type="evidence" value="ECO:0007669"/>
    <property type="project" value="TreeGrafter"/>
</dbReference>
<evidence type="ECO:0000256" key="4">
    <source>
        <dbReference type="ARBA" id="ARBA00022617"/>
    </source>
</evidence>
<dbReference type="InterPro" id="IPR023173">
    <property type="entry name" value="NADPH_Cyt_P450_Rdtase_alpha"/>
</dbReference>
<evidence type="ECO:0000256" key="7">
    <source>
        <dbReference type="ARBA" id="ARBA00022723"/>
    </source>
</evidence>
<dbReference type="GO" id="GO:0005829">
    <property type="term" value="C:cytosol"/>
    <property type="evidence" value="ECO:0007669"/>
    <property type="project" value="TreeGrafter"/>
</dbReference>
<feature type="domain" description="FAD-binding FR-type" evidence="18">
    <location>
        <begin position="644"/>
        <end position="876"/>
    </location>
</feature>
<dbReference type="PIRSF" id="PIRSF000209">
    <property type="entry name" value="Bifunctional_P450_P450R"/>
    <property type="match status" value="1"/>
</dbReference>
<dbReference type="GO" id="GO:0010181">
    <property type="term" value="F:FMN binding"/>
    <property type="evidence" value="ECO:0007669"/>
    <property type="project" value="UniProtKB-UniRule"/>
</dbReference>
<dbReference type="InterPro" id="IPR001709">
    <property type="entry name" value="Flavoprot_Pyr_Nucl_cyt_Rdtase"/>
</dbReference>
<keyword evidence="5 14" id="KW-0285">Flavoprotein</keyword>
<dbReference type="Pfam" id="PF00175">
    <property type="entry name" value="NAD_binding_1"/>
    <property type="match status" value="1"/>
</dbReference>
<evidence type="ECO:0000256" key="14">
    <source>
        <dbReference type="PIRNR" id="PIRNR000209"/>
    </source>
</evidence>
<evidence type="ECO:0000259" key="18">
    <source>
        <dbReference type="PROSITE" id="PS51384"/>
    </source>
</evidence>
<evidence type="ECO:0000256" key="8">
    <source>
        <dbReference type="ARBA" id="ARBA00022827"/>
    </source>
</evidence>
<dbReference type="SUPFAM" id="SSF63380">
    <property type="entry name" value="Riboflavin synthase domain-like"/>
    <property type="match status" value="1"/>
</dbReference>
<comment type="cofactor">
    <cofactor evidence="14">
        <name>FAD</name>
        <dbReference type="ChEBI" id="CHEBI:57692"/>
    </cofactor>
    <cofactor evidence="14">
        <name>FMN</name>
        <dbReference type="ChEBI" id="CHEBI:58210"/>
    </cofactor>
</comment>
<dbReference type="Proteomes" id="UP000616885">
    <property type="component" value="Unassembled WGS sequence"/>
</dbReference>
<name>A0A8H7N456_BIOOC</name>
<evidence type="ECO:0000256" key="15">
    <source>
        <dbReference type="PIRSR" id="PIRSR000209-1"/>
    </source>
</evidence>
<dbReference type="EC" id="1.6.2.4" evidence="14"/>
<comment type="similarity">
    <text evidence="2 14">In the N-terminal section; belongs to the cytochrome P450 family.</text>
</comment>
<dbReference type="InterPro" id="IPR036396">
    <property type="entry name" value="Cyt_P450_sf"/>
</dbReference>
<organism evidence="19 20">
    <name type="scientific">Bionectria ochroleuca</name>
    <name type="common">Gliocladium roseum</name>
    <dbReference type="NCBI Taxonomy" id="29856"/>
    <lineage>
        <taxon>Eukaryota</taxon>
        <taxon>Fungi</taxon>
        <taxon>Dikarya</taxon>
        <taxon>Ascomycota</taxon>
        <taxon>Pezizomycotina</taxon>
        <taxon>Sordariomycetes</taxon>
        <taxon>Hypocreomycetidae</taxon>
        <taxon>Hypocreales</taxon>
        <taxon>Bionectriaceae</taxon>
        <taxon>Clonostachys</taxon>
    </lineage>
</organism>
<dbReference type="GO" id="GO:0070330">
    <property type="term" value="F:aromatase activity"/>
    <property type="evidence" value="ECO:0007669"/>
    <property type="project" value="UniProtKB-UniRule"/>
</dbReference>
<dbReference type="AlphaFoldDB" id="A0A8H7N456"/>
<dbReference type="Pfam" id="PF00258">
    <property type="entry name" value="Flavodoxin_1"/>
    <property type="match status" value="1"/>
</dbReference>
<dbReference type="PROSITE" id="PS50902">
    <property type="entry name" value="FLAVODOXIN_LIKE"/>
    <property type="match status" value="1"/>
</dbReference>
<comment type="caution">
    <text evidence="19">The sequence shown here is derived from an EMBL/GenBank/DDBJ whole genome shotgun (WGS) entry which is preliminary data.</text>
</comment>
<keyword evidence="11 14" id="KW-0560">Oxidoreductase</keyword>